<protein>
    <submittedName>
        <fullName evidence="2">Uncharacterized protein</fullName>
    </submittedName>
</protein>
<keyword evidence="3" id="KW-1185">Reference proteome</keyword>
<proteinExistence type="predicted"/>
<organism evidence="2 3">
    <name type="scientific">Kipferlia bialata</name>
    <dbReference type="NCBI Taxonomy" id="797122"/>
    <lineage>
        <taxon>Eukaryota</taxon>
        <taxon>Metamonada</taxon>
        <taxon>Carpediemonas-like organisms</taxon>
        <taxon>Kipferlia</taxon>
    </lineage>
</organism>
<evidence type="ECO:0000256" key="1">
    <source>
        <dbReference type="SAM" id="Phobius"/>
    </source>
</evidence>
<evidence type="ECO:0000313" key="2">
    <source>
        <dbReference type="EMBL" id="GIQ91317.1"/>
    </source>
</evidence>
<keyword evidence="1" id="KW-1133">Transmembrane helix</keyword>
<dbReference type="EMBL" id="BDIP01007495">
    <property type="protein sequence ID" value="GIQ91317.1"/>
    <property type="molecule type" value="Genomic_DNA"/>
</dbReference>
<reference evidence="2 3" key="1">
    <citation type="journal article" date="2018" name="PLoS ONE">
        <title>The draft genome of Kipferlia bialata reveals reductive genome evolution in fornicate parasites.</title>
        <authorList>
            <person name="Tanifuji G."/>
            <person name="Takabayashi S."/>
            <person name="Kume K."/>
            <person name="Takagi M."/>
            <person name="Nakayama T."/>
            <person name="Kamikawa R."/>
            <person name="Inagaki Y."/>
            <person name="Hashimoto T."/>
        </authorList>
    </citation>
    <scope>NUCLEOTIDE SEQUENCE [LARGE SCALE GENOMIC DNA]</scope>
    <source>
        <strain evidence="2">NY0173</strain>
    </source>
</reference>
<accession>A0A9K3GQ71</accession>
<sequence length="207" mass="22463">YAKVESTFSSAWPWYNFGHSRIATHTQEIRRGSHLSDLDFYYVTGATSPTYVEMTQPIGVVCPQQDFSVSSQRLRAQVCAFKNTWFGMCPEGEGTYGSVYNTLSSKSRICPATTVPTTEAPLSVTIHRSIADTVTTVEFTIPSLGEAALIVIFLLVTMTGFHALVMAIVIGMAGSAKSKSSKVKAWAASQRDALTSVLESSDTDLNV</sequence>
<comment type="caution">
    <text evidence="2">The sequence shown here is derived from an EMBL/GenBank/DDBJ whole genome shotgun (WGS) entry which is preliminary data.</text>
</comment>
<evidence type="ECO:0000313" key="3">
    <source>
        <dbReference type="Proteomes" id="UP000265618"/>
    </source>
</evidence>
<dbReference type="Proteomes" id="UP000265618">
    <property type="component" value="Unassembled WGS sequence"/>
</dbReference>
<keyword evidence="1" id="KW-0812">Transmembrane</keyword>
<gene>
    <name evidence="2" type="ORF">KIPB_014508</name>
</gene>
<dbReference type="AlphaFoldDB" id="A0A9K3GQ71"/>
<name>A0A9K3GQ71_9EUKA</name>
<feature type="transmembrane region" description="Helical" evidence="1">
    <location>
        <begin position="147"/>
        <end position="174"/>
    </location>
</feature>
<feature type="non-terminal residue" evidence="2">
    <location>
        <position position="207"/>
    </location>
</feature>
<keyword evidence="1" id="KW-0472">Membrane</keyword>